<dbReference type="PANTHER" id="PTHR46696:SF1">
    <property type="entry name" value="CYTOCHROME P450 YJIB-RELATED"/>
    <property type="match status" value="1"/>
</dbReference>
<dbReference type="RefSeq" id="WP_091374467.1">
    <property type="nucleotide sequence ID" value="NZ_FNDV01000002.1"/>
</dbReference>
<keyword evidence="3 7" id="KW-0479">Metal-binding</keyword>
<dbReference type="EMBL" id="FNJB01000005">
    <property type="protein sequence ID" value="SDO83437.1"/>
    <property type="molecule type" value="Genomic_DNA"/>
</dbReference>
<keyword evidence="4 7" id="KW-0560">Oxidoreductase</keyword>
<dbReference type="CDD" id="cd11029">
    <property type="entry name" value="CYP107-like"/>
    <property type="match status" value="1"/>
</dbReference>
<reference evidence="9" key="1">
    <citation type="submission" date="2016-10" db="EMBL/GenBank/DDBJ databases">
        <authorList>
            <person name="Varghese N."/>
            <person name="Submissions S."/>
        </authorList>
    </citation>
    <scope>NUCLEOTIDE SEQUENCE [LARGE SCALE GENOMIC DNA]</scope>
    <source>
        <strain evidence="9">IBRC-M 10655</strain>
    </source>
</reference>
<dbReference type="GO" id="GO:0005506">
    <property type="term" value="F:iron ion binding"/>
    <property type="evidence" value="ECO:0007669"/>
    <property type="project" value="InterPro"/>
</dbReference>
<dbReference type="GO" id="GO:0016705">
    <property type="term" value="F:oxidoreductase activity, acting on paired donors, with incorporation or reduction of molecular oxygen"/>
    <property type="evidence" value="ECO:0007669"/>
    <property type="project" value="InterPro"/>
</dbReference>
<dbReference type="GO" id="GO:0004497">
    <property type="term" value="F:monooxygenase activity"/>
    <property type="evidence" value="ECO:0007669"/>
    <property type="project" value="UniProtKB-KW"/>
</dbReference>
<accession>A0A1H0MSS5</accession>
<evidence type="ECO:0000313" key="9">
    <source>
        <dbReference type="Proteomes" id="UP000199651"/>
    </source>
</evidence>
<keyword evidence="9" id="KW-1185">Reference proteome</keyword>
<dbReference type="InterPro" id="IPR001128">
    <property type="entry name" value="Cyt_P450"/>
</dbReference>
<dbReference type="Gene3D" id="1.10.630.10">
    <property type="entry name" value="Cytochrome P450"/>
    <property type="match status" value="1"/>
</dbReference>
<dbReference type="InterPro" id="IPR036396">
    <property type="entry name" value="Cyt_P450_sf"/>
</dbReference>
<dbReference type="OrthoDB" id="5500002at2"/>
<dbReference type="FunFam" id="1.10.630.10:FF:000018">
    <property type="entry name" value="Cytochrome P450 monooxygenase"/>
    <property type="match status" value="1"/>
</dbReference>
<proteinExistence type="inferred from homology"/>
<dbReference type="PROSITE" id="PS00086">
    <property type="entry name" value="CYTOCHROME_P450"/>
    <property type="match status" value="1"/>
</dbReference>
<comment type="similarity">
    <text evidence="1 7">Belongs to the cytochrome P450 family.</text>
</comment>
<evidence type="ECO:0000256" key="1">
    <source>
        <dbReference type="ARBA" id="ARBA00010617"/>
    </source>
</evidence>
<dbReference type="AlphaFoldDB" id="A0A1H0MSS5"/>
<name>A0A1H0MSS5_9PSEU</name>
<evidence type="ECO:0000313" key="8">
    <source>
        <dbReference type="EMBL" id="SDO83437.1"/>
    </source>
</evidence>
<evidence type="ECO:0000256" key="4">
    <source>
        <dbReference type="ARBA" id="ARBA00023002"/>
    </source>
</evidence>
<dbReference type="PRINTS" id="PR00359">
    <property type="entry name" value="BP450"/>
</dbReference>
<evidence type="ECO:0000256" key="2">
    <source>
        <dbReference type="ARBA" id="ARBA00022617"/>
    </source>
</evidence>
<dbReference type="PANTHER" id="PTHR46696">
    <property type="entry name" value="P450, PUTATIVE (EUROFUNG)-RELATED"/>
    <property type="match status" value="1"/>
</dbReference>
<evidence type="ECO:0000256" key="3">
    <source>
        <dbReference type="ARBA" id="ARBA00022723"/>
    </source>
</evidence>
<sequence length="404" mass="44114">MVSVLDNDIKLGTRFIEDPYGVYAELRSTGPVRKVELPTGVRVWLVTDYAEARAALADPTLSKNVRKSADIIDRHLAPGAKRVDFSTSLSSHMLNTDPPNHTRLRKLVNKAFTAGGVDHLRPRIEAITEELLAGMDGAHEIDLLEAFAFPLPITVICEMLGVPIDDRDDFRSWSNQLLSNDRSEKLHNAAASMQTYLIGLIEAKRAEPSADLLSALIEASEDGDRLSGEELVSMAFLLLVAGHETTVNLIGNAMLGLLTRPDQLAALKADPTLLSGAIEEFLRYDGPVNLATFRLTTQPLVLGGTEIPADEFVVVAVTAANRDEARFPDADQLDVTRNAGGHLAFGHGIHYCVGAPLARMEAEIALGGLLSRFPNMTLAQDKDDLRWRNSMIRGLEELRVRPQG</sequence>
<dbReference type="InterPro" id="IPR002397">
    <property type="entry name" value="Cyt_P450_B"/>
</dbReference>
<evidence type="ECO:0000256" key="6">
    <source>
        <dbReference type="ARBA" id="ARBA00023033"/>
    </source>
</evidence>
<gene>
    <name evidence="8" type="ORF">SAMN05192558_10545</name>
</gene>
<evidence type="ECO:0000256" key="7">
    <source>
        <dbReference type="RuleBase" id="RU000461"/>
    </source>
</evidence>
<protein>
    <submittedName>
        <fullName evidence="8">Cytochrome P450</fullName>
    </submittedName>
</protein>
<dbReference type="Proteomes" id="UP000199651">
    <property type="component" value="Unassembled WGS sequence"/>
</dbReference>
<keyword evidence="2 7" id="KW-0349">Heme</keyword>
<dbReference type="GO" id="GO:0020037">
    <property type="term" value="F:heme binding"/>
    <property type="evidence" value="ECO:0007669"/>
    <property type="project" value="InterPro"/>
</dbReference>
<dbReference type="InterPro" id="IPR017972">
    <property type="entry name" value="Cyt_P450_CS"/>
</dbReference>
<keyword evidence="6 7" id="KW-0503">Monooxygenase</keyword>
<dbReference type="Pfam" id="PF00067">
    <property type="entry name" value="p450"/>
    <property type="match status" value="1"/>
</dbReference>
<keyword evidence="5 7" id="KW-0408">Iron</keyword>
<evidence type="ECO:0000256" key="5">
    <source>
        <dbReference type="ARBA" id="ARBA00023004"/>
    </source>
</evidence>
<dbReference type="STRING" id="504798.SAMN05421871_10295"/>
<dbReference type="SUPFAM" id="SSF48264">
    <property type="entry name" value="Cytochrome P450"/>
    <property type="match status" value="1"/>
</dbReference>
<organism evidence="8 9">
    <name type="scientific">Actinokineospora alba</name>
    <dbReference type="NCBI Taxonomy" id="504798"/>
    <lineage>
        <taxon>Bacteria</taxon>
        <taxon>Bacillati</taxon>
        <taxon>Actinomycetota</taxon>
        <taxon>Actinomycetes</taxon>
        <taxon>Pseudonocardiales</taxon>
        <taxon>Pseudonocardiaceae</taxon>
        <taxon>Actinokineospora</taxon>
    </lineage>
</organism>